<dbReference type="InterPro" id="IPR005184">
    <property type="entry name" value="DUF306_Meta_HslJ"/>
</dbReference>
<keyword evidence="1" id="KW-0732">Signal</keyword>
<dbReference type="EMBL" id="DXAQ01000039">
    <property type="protein sequence ID" value="HIZ88854.1"/>
    <property type="molecule type" value="Genomic_DNA"/>
</dbReference>
<sequence>MKKILLIISIFIFVSSCQSRMDINTILKNANGKTYHLTAPYKNTDITITISGNRFSGFAGVNTYFGTIEVINNQIMMKDIGRTRMAGQDKKMKIEEDYLKSLQASSKINITGKELRIGDLKFIEK</sequence>
<reference evidence="3" key="2">
    <citation type="submission" date="2021-04" db="EMBL/GenBank/DDBJ databases">
        <authorList>
            <person name="Gilroy R."/>
        </authorList>
    </citation>
    <scope>NUCLEOTIDE SEQUENCE</scope>
    <source>
        <strain evidence="3">ChiW4-1371</strain>
    </source>
</reference>
<accession>A0A9D2GTG6</accession>
<reference evidence="3" key="1">
    <citation type="journal article" date="2021" name="PeerJ">
        <title>Extensive microbial diversity within the chicken gut microbiome revealed by metagenomics and culture.</title>
        <authorList>
            <person name="Gilroy R."/>
            <person name="Ravi A."/>
            <person name="Getino M."/>
            <person name="Pursley I."/>
            <person name="Horton D.L."/>
            <person name="Alikhan N.F."/>
            <person name="Baker D."/>
            <person name="Gharbi K."/>
            <person name="Hall N."/>
            <person name="Watson M."/>
            <person name="Adriaenssens E.M."/>
            <person name="Foster-Nyarko E."/>
            <person name="Jarju S."/>
            <person name="Secka A."/>
            <person name="Antonio M."/>
            <person name="Oren A."/>
            <person name="Chaudhuri R.R."/>
            <person name="La Ragione R."/>
            <person name="Hildebrand F."/>
            <person name="Pallen M.J."/>
        </authorList>
    </citation>
    <scope>NUCLEOTIDE SEQUENCE</scope>
    <source>
        <strain evidence="3">ChiW4-1371</strain>
    </source>
</reference>
<comment type="caution">
    <text evidence="3">The sequence shown here is derived from an EMBL/GenBank/DDBJ whole genome shotgun (WGS) entry which is preliminary data.</text>
</comment>
<feature type="domain" description="DUF306" evidence="2">
    <location>
        <begin position="33"/>
        <end position="117"/>
    </location>
</feature>
<proteinExistence type="predicted"/>
<organism evidence="3 4">
    <name type="scientific">Candidatus Mucispirillum faecigallinarum</name>
    <dbReference type="NCBI Taxonomy" id="2838699"/>
    <lineage>
        <taxon>Bacteria</taxon>
        <taxon>Pseudomonadati</taxon>
        <taxon>Deferribacterota</taxon>
        <taxon>Deferribacteres</taxon>
        <taxon>Deferribacterales</taxon>
        <taxon>Mucispirillaceae</taxon>
        <taxon>Mucispirillum</taxon>
    </lineage>
</organism>
<evidence type="ECO:0000313" key="3">
    <source>
        <dbReference type="EMBL" id="HIZ88854.1"/>
    </source>
</evidence>
<evidence type="ECO:0000313" key="4">
    <source>
        <dbReference type="Proteomes" id="UP000824176"/>
    </source>
</evidence>
<dbReference type="PANTHER" id="PTHR35535:SF1">
    <property type="entry name" value="HEAT SHOCK PROTEIN HSLJ"/>
    <property type="match status" value="1"/>
</dbReference>
<dbReference type="Proteomes" id="UP000824176">
    <property type="component" value="Unassembled WGS sequence"/>
</dbReference>
<dbReference type="Pfam" id="PF03724">
    <property type="entry name" value="META"/>
    <property type="match status" value="1"/>
</dbReference>
<dbReference type="PANTHER" id="PTHR35535">
    <property type="entry name" value="HEAT SHOCK PROTEIN HSLJ"/>
    <property type="match status" value="1"/>
</dbReference>
<evidence type="ECO:0000256" key="1">
    <source>
        <dbReference type="SAM" id="SignalP"/>
    </source>
</evidence>
<dbReference type="InterPro" id="IPR038670">
    <property type="entry name" value="HslJ-like_sf"/>
</dbReference>
<name>A0A9D2GTG6_9BACT</name>
<feature type="signal peptide" evidence="1">
    <location>
        <begin position="1"/>
        <end position="21"/>
    </location>
</feature>
<dbReference type="AlphaFoldDB" id="A0A9D2GTG6"/>
<feature type="chain" id="PRO_5039610466" evidence="1">
    <location>
        <begin position="22"/>
        <end position="125"/>
    </location>
</feature>
<dbReference type="Gene3D" id="2.40.128.270">
    <property type="match status" value="1"/>
</dbReference>
<dbReference type="InterPro" id="IPR053147">
    <property type="entry name" value="Hsp_HslJ-like"/>
</dbReference>
<gene>
    <name evidence="3" type="ORF">H9804_02825</name>
</gene>
<evidence type="ECO:0000259" key="2">
    <source>
        <dbReference type="Pfam" id="PF03724"/>
    </source>
</evidence>
<dbReference type="PROSITE" id="PS51257">
    <property type="entry name" value="PROKAR_LIPOPROTEIN"/>
    <property type="match status" value="1"/>
</dbReference>
<protein>
    <submittedName>
        <fullName evidence="3">META domain-containing protein</fullName>
    </submittedName>
</protein>